<dbReference type="PROSITE" id="PS01124">
    <property type="entry name" value="HTH_ARAC_FAMILY_2"/>
    <property type="match status" value="1"/>
</dbReference>
<dbReference type="Gene3D" id="3.20.80.10">
    <property type="entry name" value="Regulatory factor, effector binding domain"/>
    <property type="match status" value="1"/>
</dbReference>
<organism evidence="5 6">
    <name type="scientific">Paenibacillus odorifer</name>
    <dbReference type="NCBI Taxonomy" id="189426"/>
    <lineage>
        <taxon>Bacteria</taxon>
        <taxon>Bacillati</taxon>
        <taxon>Bacillota</taxon>
        <taxon>Bacilli</taxon>
        <taxon>Bacillales</taxon>
        <taxon>Paenibacillaceae</taxon>
        <taxon>Paenibacillus</taxon>
    </lineage>
</organism>
<dbReference type="SMART" id="SM00342">
    <property type="entry name" value="HTH_ARAC"/>
    <property type="match status" value="1"/>
</dbReference>
<proteinExistence type="predicted"/>
<dbReference type="AlphaFoldDB" id="A0AAD0KDP4"/>
<evidence type="ECO:0000256" key="2">
    <source>
        <dbReference type="ARBA" id="ARBA00023125"/>
    </source>
</evidence>
<dbReference type="InterPro" id="IPR011256">
    <property type="entry name" value="Reg_factor_effector_dom_sf"/>
</dbReference>
<dbReference type="PANTHER" id="PTHR47504">
    <property type="entry name" value="RIGHT ORIGIN-BINDING PROTEIN"/>
    <property type="match status" value="1"/>
</dbReference>
<dbReference type="Gene3D" id="1.10.10.60">
    <property type="entry name" value="Homeodomain-like"/>
    <property type="match status" value="2"/>
</dbReference>
<dbReference type="SMART" id="SM00871">
    <property type="entry name" value="AraC_E_bind"/>
    <property type="match status" value="1"/>
</dbReference>
<dbReference type="SUPFAM" id="SSF46689">
    <property type="entry name" value="Homeodomain-like"/>
    <property type="match status" value="2"/>
</dbReference>
<protein>
    <recommendedName>
        <fullName evidence="4">HTH araC/xylS-type domain-containing protein</fullName>
    </recommendedName>
</protein>
<dbReference type="Proteomes" id="UP000249163">
    <property type="component" value="Chromosome"/>
</dbReference>
<dbReference type="SUPFAM" id="SSF55136">
    <property type="entry name" value="Probable bacterial effector-binding domain"/>
    <property type="match status" value="1"/>
</dbReference>
<evidence type="ECO:0000256" key="3">
    <source>
        <dbReference type="ARBA" id="ARBA00023163"/>
    </source>
</evidence>
<evidence type="ECO:0000259" key="4">
    <source>
        <dbReference type="PROSITE" id="PS01124"/>
    </source>
</evidence>
<keyword evidence="3" id="KW-0804">Transcription</keyword>
<dbReference type="InterPro" id="IPR029442">
    <property type="entry name" value="GyrI-like"/>
</dbReference>
<sequence>MGGHLLNNRQLIIQALDLIEDRLTTFLPVAVLSKEMGYSLYHFTRLFQAVTGIAPGDYIARRKITEAALDIHRMPERSLQDISLDYNFSNYETFTRAFKRMLHTTPSLVRKRLTETKLPLLPRLYEQDLLQVLSDSDLSPQLVDFGEIILQGPVIRVDHDFSVISDTWPLLFNKVATISDRIQPEKYYQLGFWPDDYESNGFSIMCACELSPIKADHNQTFPLQILPPIRYLKFIHKGRSCDIPSTYKYIYGIWLPKTEYRMSIPFELEYYGELYLGPDNENSVSEIYIPLEFLQEETMLSSFIDDNRYS</sequence>
<dbReference type="InterPro" id="IPR018060">
    <property type="entry name" value="HTH_AraC"/>
</dbReference>
<dbReference type="GO" id="GO:0003700">
    <property type="term" value="F:DNA-binding transcription factor activity"/>
    <property type="evidence" value="ECO:0007669"/>
    <property type="project" value="InterPro"/>
</dbReference>
<feature type="domain" description="HTH araC/xylS-type" evidence="4">
    <location>
        <begin position="13"/>
        <end position="112"/>
    </location>
</feature>
<gene>
    <name evidence="5" type="ORF">CD191_03325</name>
</gene>
<dbReference type="InterPro" id="IPR010499">
    <property type="entry name" value="AraC_E-bd"/>
</dbReference>
<dbReference type="InterPro" id="IPR009057">
    <property type="entry name" value="Homeodomain-like_sf"/>
</dbReference>
<reference evidence="5 6" key="1">
    <citation type="submission" date="2017-06" db="EMBL/GenBank/DDBJ databases">
        <title>Complete genome sequence of Paenibacillus odorifer CBA7130.</title>
        <authorList>
            <person name="Nam Y.-D."/>
            <person name="Kang J."/>
            <person name="Chung W.-H."/>
        </authorList>
    </citation>
    <scope>NUCLEOTIDE SEQUENCE [LARGE SCALE GENOMIC DNA]</scope>
    <source>
        <strain evidence="5 6">CBA7130</strain>
    </source>
</reference>
<keyword evidence="2" id="KW-0238">DNA-binding</keyword>
<dbReference type="InterPro" id="IPR050959">
    <property type="entry name" value="MarA-like"/>
</dbReference>
<dbReference type="PANTHER" id="PTHR47504:SF5">
    <property type="entry name" value="RIGHT ORIGIN-BINDING PROTEIN"/>
    <property type="match status" value="1"/>
</dbReference>
<evidence type="ECO:0000313" key="6">
    <source>
        <dbReference type="Proteomes" id="UP000249163"/>
    </source>
</evidence>
<evidence type="ECO:0000256" key="1">
    <source>
        <dbReference type="ARBA" id="ARBA00023015"/>
    </source>
</evidence>
<dbReference type="GO" id="GO:0043565">
    <property type="term" value="F:sequence-specific DNA binding"/>
    <property type="evidence" value="ECO:0007669"/>
    <property type="project" value="InterPro"/>
</dbReference>
<dbReference type="Pfam" id="PF12833">
    <property type="entry name" value="HTH_18"/>
    <property type="match status" value="1"/>
</dbReference>
<keyword evidence="1" id="KW-0805">Transcription regulation</keyword>
<dbReference type="Pfam" id="PF06445">
    <property type="entry name" value="GyrI-like"/>
    <property type="match status" value="1"/>
</dbReference>
<name>A0AAD0KDP4_9BACL</name>
<dbReference type="EMBL" id="CP021965">
    <property type="protein sequence ID" value="AWV31734.1"/>
    <property type="molecule type" value="Genomic_DNA"/>
</dbReference>
<accession>A0AAD0KDP4</accession>
<evidence type="ECO:0000313" key="5">
    <source>
        <dbReference type="EMBL" id="AWV31734.1"/>
    </source>
</evidence>